<dbReference type="AlphaFoldDB" id="A0AAD4ZEB2"/>
<evidence type="ECO:0000313" key="2">
    <source>
        <dbReference type="Proteomes" id="UP001054821"/>
    </source>
</evidence>
<sequence length="84" mass="9815">MHGLMCHCGHHVRCLRIWVHSLFVVSQNKKPVRIIWEIFQWRGKKRKTQALNSFQYSSSTPSAMILLGGHVGIRRSCWILKELS</sequence>
<comment type="caution">
    <text evidence="1">The sequence shown here is derived from an EMBL/GenBank/DDBJ whole genome shotgun (WGS) entry which is preliminary data.</text>
</comment>
<dbReference type="Proteomes" id="UP001054821">
    <property type="component" value="Chromosome 2"/>
</dbReference>
<reference evidence="1 2" key="1">
    <citation type="journal article" date="2022" name="G3 (Bethesda)">
        <title>Whole-genome sequence and methylome profiling of the almond [Prunus dulcis (Mill.) D.A. Webb] cultivar 'Nonpareil'.</title>
        <authorList>
            <person name="D'Amico-Willman K.M."/>
            <person name="Ouma W.Z."/>
            <person name="Meulia T."/>
            <person name="Sideli G.M."/>
            <person name="Gradziel T.M."/>
            <person name="Fresnedo-Ramirez J."/>
        </authorList>
    </citation>
    <scope>NUCLEOTIDE SEQUENCE [LARGE SCALE GENOMIC DNA]</scope>
    <source>
        <strain evidence="1">Clone GOH B32 T37-40</strain>
    </source>
</reference>
<proteinExistence type="predicted"/>
<dbReference type="EMBL" id="JAJFAZ020000002">
    <property type="protein sequence ID" value="KAI5342820.1"/>
    <property type="molecule type" value="Genomic_DNA"/>
</dbReference>
<evidence type="ECO:0000313" key="1">
    <source>
        <dbReference type="EMBL" id="KAI5342820.1"/>
    </source>
</evidence>
<gene>
    <name evidence="1" type="ORF">L3X38_010696</name>
</gene>
<accession>A0AAD4ZEB2</accession>
<keyword evidence="2" id="KW-1185">Reference proteome</keyword>
<name>A0AAD4ZEB2_PRUDU</name>
<organism evidence="1 2">
    <name type="scientific">Prunus dulcis</name>
    <name type="common">Almond</name>
    <name type="synonym">Amygdalus dulcis</name>
    <dbReference type="NCBI Taxonomy" id="3755"/>
    <lineage>
        <taxon>Eukaryota</taxon>
        <taxon>Viridiplantae</taxon>
        <taxon>Streptophyta</taxon>
        <taxon>Embryophyta</taxon>
        <taxon>Tracheophyta</taxon>
        <taxon>Spermatophyta</taxon>
        <taxon>Magnoliopsida</taxon>
        <taxon>eudicotyledons</taxon>
        <taxon>Gunneridae</taxon>
        <taxon>Pentapetalae</taxon>
        <taxon>rosids</taxon>
        <taxon>fabids</taxon>
        <taxon>Rosales</taxon>
        <taxon>Rosaceae</taxon>
        <taxon>Amygdaloideae</taxon>
        <taxon>Amygdaleae</taxon>
        <taxon>Prunus</taxon>
    </lineage>
</organism>
<protein>
    <submittedName>
        <fullName evidence="1">Uncharacterized protein</fullName>
    </submittedName>
</protein>